<dbReference type="AlphaFoldDB" id="A0A3N0AS45"/>
<feature type="transmembrane region" description="Helical" evidence="1">
    <location>
        <begin position="73"/>
        <end position="95"/>
    </location>
</feature>
<proteinExistence type="predicted"/>
<dbReference type="RefSeq" id="WP_117284172.1">
    <property type="nucleotide sequence ID" value="NZ_JAMTCE010000013.1"/>
</dbReference>
<feature type="transmembrane region" description="Helical" evidence="1">
    <location>
        <begin position="12"/>
        <end position="35"/>
    </location>
</feature>
<evidence type="ECO:0000313" key="3">
    <source>
        <dbReference type="Proteomes" id="UP000278327"/>
    </source>
</evidence>
<keyword evidence="1" id="KW-0812">Transmembrane</keyword>
<evidence type="ECO:0000313" key="2">
    <source>
        <dbReference type="EMBL" id="RNL37711.1"/>
    </source>
</evidence>
<keyword evidence="1" id="KW-0472">Membrane</keyword>
<feature type="transmembrane region" description="Helical" evidence="1">
    <location>
        <begin position="116"/>
        <end position="140"/>
    </location>
</feature>
<feature type="transmembrane region" description="Helical" evidence="1">
    <location>
        <begin position="236"/>
        <end position="259"/>
    </location>
</feature>
<name>A0A3N0AS45_9ACTN</name>
<reference evidence="2 3" key="1">
    <citation type="journal article" date="2019" name="Microbiol. Resour. Announc.">
        <title>Draft Genome Sequences of Type Strains of Gordonibacter faecihominis, Paraeggerthella hongkongensis, Parvibacter caecicola,Slackia equolifaciens, Slackia faecicanis, and Slackia isoflavoniconvertens.</title>
        <authorList>
            <person name="Danylec N."/>
            <person name="Stoll D.A."/>
            <person name="Dotsch A."/>
            <person name="Huch M."/>
        </authorList>
    </citation>
    <scope>NUCLEOTIDE SEQUENCE [LARGE SCALE GENOMIC DNA]</scope>
    <source>
        <strain evidence="2 3">DSM 18785</strain>
    </source>
</reference>
<comment type="caution">
    <text evidence="2">The sequence shown here is derived from an EMBL/GenBank/DDBJ whole genome shotgun (WGS) entry which is preliminary data.</text>
</comment>
<feature type="transmembrane region" description="Helical" evidence="1">
    <location>
        <begin position="160"/>
        <end position="182"/>
    </location>
</feature>
<feature type="transmembrane region" description="Helical" evidence="1">
    <location>
        <begin position="189"/>
        <end position="216"/>
    </location>
</feature>
<keyword evidence="3" id="KW-1185">Reference proteome</keyword>
<dbReference type="EMBL" id="QICA01000010">
    <property type="protein sequence ID" value="RNL37711.1"/>
    <property type="molecule type" value="Genomic_DNA"/>
</dbReference>
<protein>
    <recommendedName>
        <fullName evidence="4">ABC transporter permease subunit</fullName>
    </recommendedName>
</protein>
<evidence type="ECO:0008006" key="4">
    <source>
        <dbReference type="Google" id="ProtNLM"/>
    </source>
</evidence>
<gene>
    <name evidence="2" type="ORF">DMP10_06875</name>
</gene>
<accession>A0A3N0AS45</accession>
<dbReference type="Proteomes" id="UP000278327">
    <property type="component" value="Unassembled WGS sequence"/>
</dbReference>
<sequence>MIRALFTRSLRSVAVVLAVLVAVAVMYIAEVAYLYDPEVSESLALIQEAMPELFAAFGMANAASTLLDFLINYLYGFLLTALLVVLAVYLAQRLLAGPEKDGSLAWLIAAPRSRTAIALTLVAVEVTAVLVVIALCWLGEVVSREALFPGELDHAGLARANGGLVVLGLFTASVCLAAVCVFPRPGLGLGVGAGACALFFLMGLTGTVGEGLAWLADLSPFALFDAYGLAAAEADAIGGTVILAATTVVLNAVAVVVFARRDFSL</sequence>
<organism evidence="2 3">
    <name type="scientific">Adlercreutzia equolifaciens subsp. celatus DSM 18785</name>
    <dbReference type="NCBI Taxonomy" id="1121021"/>
    <lineage>
        <taxon>Bacteria</taxon>
        <taxon>Bacillati</taxon>
        <taxon>Actinomycetota</taxon>
        <taxon>Coriobacteriia</taxon>
        <taxon>Eggerthellales</taxon>
        <taxon>Eggerthellaceae</taxon>
        <taxon>Adlercreutzia</taxon>
    </lineage>
</organism>
<keyword evidence="1" id="KW-1133">Transmembrane helix</keyword>
<evidence type="ECO:0000256" key="1">
    <source>
        <dbReference type="SAM" id="Phobius"/>
    </source>
</evidence>